<dbReference type="CDD" id="cd01075">
    <property type="entry name" value="NAD_bind_Leu_Phe_Val_DH"/>
    <property type="match status" value="1"/>
</dbReference>
<dbReference type="Pfam" id="PF02812">
    <property type="entry name" value="ELFV_dehydrog_N"/>
    <property type="match status" value="1"/>
</dbReference>
<dbReference type="InterPro" id="IPR033524">
    <property type="entry name" value="Glu/Leu/Phe/Val_DH_AS"/>
</dbReference>
<comment type="similarity">
    <text evidence="1 6">Belongs to the Glu/Leu/Phe/Val dehydrogenases family.</text>
</comment>
<evidence type="ECO:0000256" key="6">
    <source>
        <dbReference type="RuleBase" id="RU004417"/>
    </source>
</evidence>
<dbReference type="Proteomes" id="UP000281118">
    <property type="component" value="Unassembled WGS sequence"/>
</dbReference>
<dbReference type="Pfam" id="PF00208">
    <property type="entry name" value="ELFV_dehydrog"/>
    <property type="match status" value="2"/>
</dbReference>
<evidence type="ECO:0000256" key="1">
    <source>
        <dbReference type="ARBA" id="ARBA00006382"/>
    </source>
</evidence>
<protein>
    <submittedName>
        <fullName evidence="9">Amino acid dehydrogenase</fullName>
    </submittedName>
</protein>
<dbReference type="GO" id="GO:0000166">
    <property type="term" value="F:nucleotide binding"/>
    <property type="evidence" value="ECO:0007669"/>
    <property type="project" value="UniProtKB-KW"/>
</dbReference>
<evidence type="ECO:0000256" key="5">
    <source>
        <dbReference type="PIRSR" id="PIRSR000188-2"/>
    </source>
</evidence>
<evidence type="ECO:0000313" key="9">
    <source>
        <dbReference type="EMBL" id="RUR69761.1"/>
    </source>
</evidence>
<dbReference type="Gene3D" id="3.40.50.720">
    <property type="entry name" value="NAD(P)-binding Rossmann-like Domain"/>
    <property type="match status" value="1"/>
</dbReference>
<dbReference type="InterPro" id="IPR036291">
    <property type="entry name" value="NAD(P)-bd_dom_sf"/>
</dbReference>
<feature type="domain" description="Glutamate/phenylalanine/leucine/valine/L-tryptophan dehydrogenase C-terminal" evidence="8">
    <location>
        <begin position="144"/>
        <end position="350"/>
    </location>
</feature>
<evidence type="ECO:0000256" key="2">
    <source>
        <dbReference type="ARBA" id="ARBA00023002"/>
    </source>
</evidence>
<evidence type="ECO:0000256" key="3">
    <source>
        <dbReference type="ARBA" id="ARBA00023027"/>
    </source>
</evidence>
<dbReference type="PRINTS" id="PR00082">
    <property type="entry name" value="GLFDHDRGNASE"/>
</dbReference>
<evidence type="ECO:0000313" key="10">
    <source>
        <dbReference type="Proteomes" id="UP000281118"/>
    </source>
</evidence>
<comment type="caution">
    <text evidence="9">The sequence shown here is derived from an EMBL/GenBank/DDBJ whole genome shotgun (WGS) entry which is preliminary data.</text>
</comment>
<feature type="active site" description="Proton donor/acceptor" evidence="4">
    <location>
        <position position="80"/>
    </location>
</feature>
<dbReference type="SUPFAM" id="SSF51735">
    <property type="entry name" value="NAD(P)-binding Rossmann-fold domains"/>
    <property type="match status" value="1"/>
</dbReference>
<dbReference type="GO" id="GO:0016639">
    <property type="term" value="F:oxidoreductase activity, acting on the CH-NH2 group of donors, NAD or NADP as acceptor"/>
    <property type="evidence" value="ECO:0007669"/>
    <property type="project" value="InterPro"/>
</dbReference>
<accession>A0A433MPI9</accession>
<name>A0A433MPI9_9BURK</name>
<dbReference type="PIRSF" id="PIRSF000188">
    <property type="entry name" value="Phe_leu_dh"/>
    <property type="match status" value="1"/>
</dbReference>
<dbReference type="PANTHER" id="PTHR42722:SF1">
    <property type="entry name" value="VALINE DEHYDROGENASE"/>
    <property type="match status" value="1"/>
</dbReference>
<gene>
    <name evidence="9" type="ORF">EJP67_22140</name>
</gene>
<evidence type="ECO:0000256" key="7">
    <source>
        <dbReference type="SAM" id="MobiDB-lite"/>
    </source>
</evidence>
<dbReference type="SMART" id="SM00839">
    <property type="entry name" value="ELFV_dehydrog"/>
    <property type="match status" value="1"/>
</dbReference>
<sequence length="368" mass="38689">MTVFSTESFADHEQVVFISDDRVGLRAIIAVHSTKLGPALGGCRMYPYADEASALRDVLRLSRGMTFKAAAAGLGLGGGKSVILGDPRKSKTPDLLRAMGVAVNRLGGRYITAEDVGTTVDDFAWVRQSTRHVVGLPEALGGTGDPSPTTALGVYHGIVAGVAHRLGRDLCGLTVAVQGLGNVGWSLCRLLAEAGAHLVVCDIDPVLAGKAAAEFGAKIVEPDAIYAVQADVFAPCAMGAVVNDKTLPQMRFRVIAGGANNQLARDEHGRQLREREILYAPDFVINAGGLIRVASEHEGFNRAKVDSQVEGIGATLRRIFELADREGTPTQSAAMRLVQERLGGSGKPGGTATSTGNTNERPLAERVA</sequence>
<dbReference type="GO" id="GO:0006520">
    <property type="term" value="P:amino acid metabolic process"/>
    <property type="evidence" value="ECO:0007669"/>
    <property type="project" value="InterPro"/>
</dbReference>
<keyword evidence="2 6" id="KW-0560">Oxidoreductase</keyword>
<evidence type="ECO:0000256" key="4">
    <source>
        <dbReference type="PIRSR" id="PIRSR000188-1"/>
    </source>
</evidence>
<organism evidence="9 10">
    <name type="scientific">Variovorax guangxiensis</name>
    <dbReference type="NCBI Taxonomy" id="1775474"/>
    <lineage>
        <taxon>Bacteria</taxon>
        <taxon>Pseudomonadati</taxon>
        <taxon>Pseudomonadota</taxon>
        <taxon>Betaproteobacteria</taxon>
        <taxon>Burkholderiales</taxon>
        <taxon>Comamonadaceae</taxon>
        <taxon>Variovorax</taxon>
    </lineage>
</organism>
<dbReference type="PROSITE" id="PS00074">
    <property type="entry name" value="GLFV_DEHYDROGENASE"/>
    <property type="match status" value="1"/>
</dbReference>
<dbReference type="RefSeq" id="WP_126023868.1">
    <property type="nucleotide sequence ID" value="NZ_RXFT01000010.1"/>
</dbReference>
<feature type="region of interest" description="Disordered" evidence="7">
    <location>
        <begin position="341"/>
        <end position="368"/>
    </location>
</feature>
<dbReference type="Gene3D" id="3.40.50.10860">
    <property type="entry name" value="Leucine Dehydrogenase, chain A, domain 1"/>
    <property type="match status" value="1"/>
</dbReference>
<evidence type="ECO:0000259" key="8">
    <source>
        <dbReference type="SMART" id="SM00839"/>
    </source>
</evidence>
<dbReference type="PANTHER" id="PTHR42722">
    <property type="entry name" value="LEUCINE DEHYDROGENASE"/>
    <property type="match status" value="1"/>
</dbReference>
<dbReference type="InterPro" id="IPR006096">
    <property type="entry name" value="Glu/Leu/Phe/Val/Trp_DH_C"/>
</dbReference>
<dbReference type="FunFam" id="3.40.50.10860:FF:000010">
    <property type="entry name" value="Leucine dehydrogenase"/>
    <property type="match status" value="1"/>
</dbReference>
<dbReference type="InterPro" id="IPR046346">
    <property type="entry name" value="Aminoacid_DH-like_N_sf"/>
</dbReference>
<dbReference type="InterPro" id="IPR006095">
    <property type="entry name" value="Glu/Leu/Phe/Val/Trp_DH"/>
</dbReference>
<dbReference type="InterPro" id="IPR016211">
    <property type="entry name" value="Glu/Phe/Leu/Val/Trp_DH_bac/arc"/>
</dbReference>
<dbReference type="AlphaFoldDB" id="A0A433MPI9"/>
<dbReference type="SUPFAM" id="SSF53223">
    <property type="entry name" value="Aminoacid dehydrogenase-like, N-terminal domain"/>
    <property type="match status" value="1"/>
</dbReference>
<dbReference type="InterPro" id="IPR006097">
    <property type="entry name" value="Glu/Leu/Phe/Val/Trp_DH_dimer"/>
</dbReference>
<feature type="binding site" evidence="5">
    <location>
        <begin position="179"/>
        <end position="184"/>
    </location>
    <ligand>
        <name>NAD(+)</name>
        <dbReference type="ChEBI" id="CHEBI:57540"/>
    </ligand>
</feature>
<keyword evidence="3 5" id="KW-0520">NAD</keyword>
<dbReference type="OrthoDB" id="9803297at2"/>
<proteinExistence type="inferred from homology"/>
<reference evidence="9 10" key="1">
    <citation type="submission" date="2018-12" db="EMBL/GenBank/DDBJ databases">
        <title>The genome sequences of Variovorax guangxiensis DSM 27352.</title>
        <authorList>
            <person name="Gao J."/>
            <person name="Sun J."/>
        </authorList>
    </citation>
    <scope>NUCLEOTIDE SEQUENCE [LARGE SCALE GENOMIC DNA]</scope>
    <source>
        <strain evidence="9 10">DSM 27352</strain>
    </source>
</reference>
<keyword evidence="5" id="KW-0547">Nucleotide-binding</keyword>
<dbReference type="EMBL" id="RXFT01000010">
    <property type="protein sequence ID" value="RUR69761.1"/>
    <property type="molecule type" value="Genomic_DNA"/>
</dbReference>
<feature type="compositionally biased region" description="Polar residues" evidence="7">
    <location>
        <begin position="351"/>
        <end position="360"/>
    </location>
</feature>